<evidence type="ECO:0000256" key="6">
    <source>
        <dbReference type="ARBA" id="ARBA00023288"/>
    </source>
</evidence>
<evidence type="ECO:0000256" key="4">
    <source>
        <dbReference type="ARBA" id="ARBA00023136"/>
    </source>
</evidence>
<reference evidence="14 19" key="5">
    <citation type="submission" date="2019-07" db="EMBL/GenBank/DDBJ databases">
        <title>Serratia strains were isolated from fresh produce.</title>
        <authorList>
            <person name="Cho G.-S."/>
            <person name="Stein M."/>
            <person name="Lee W."/>
            <person name="Suh S.H."/>
            <person name="Franz C.M.A.P."/>
        </authorList>
    </citation>
    <scope>NUCLEOTIDE SEQUENCE [LARGE SCALE GENOMIC DNA]</scope>
    <source>
        <strain evidence="14 19">S16</strain>
    </source>
</reference>
<dbReference type="GO" id="GO:0009636">
    <property type="term" value="P:response to toxic substance"/>
    <property type="evidence" value="ECO:0007669"/>
    <property type="project" value="InterPro"/>
</dbReference>
<keyword evidence="4" id="KW-0472">Membrane</keyword>
<dbReference type="AlphaFoldDB" id="A0A0F6KUG3"/>
<keyword evidence="5" id="KW-0564">Palmitate</keyword>
<keyword evidence="3 7" id="KW-0732">Signal</keyword>
<dbReference type="Proteomes" id="UP000321126">
    <property type="component" value="Unassembled WGS sequence"/>
</dbReference>
<evidence type="ECO:0000256" key="5">
    <source>
        <dbReference type="ARBA" id="ARBA00023139"/>
    </source>
</evidence>
<name>A0A0F6KUG3_SERMA</name>
<reference evidence="9 16" key="7">
    <citation type="submission" date="2024-07" db="EMBL/GenBank/DDBJ databases">
        <title>Making a pathogen? Evaluating the impact of protist predation on the evolution of virulence in Serratia marcescens.</title>
        <authorList>
            <person name="Hopkins H."/>
            <person name="Lopezguerra C."/>
            <person name="Lau M.-J."/>
        </authorList>
    </citation>
    <scope>NUCLEOTIDE SEQUENCE [LARGE SCALE GENOMIC DNA]</scope>
    <source>
        <strain evidence="9 16">KZ19</strain>
    </source>
</reference>
<dbReference type="Proteomes" id="UP000037482">
    <property type="component" value="Unassembled WGS sequence"/>
</dbReference>
<dbReference type="PROSITE" id="PS51257">
    <property type="entry name" value="PROKAR_LIPOPROTEIN"/>
    <property type="match status" value="1"/>
</dbReference>
<evidence type="ECO:0000256" key="7">
    <source>
        <dbReference type="SAM" id="SignalP"/>
    </source>
</evidence>
<sequence length="43" mass="4524">MLKKSIIAIFSLMILSSLTACNTTRGVGEDIQAGGKAIQRSAE</sequence>
<accession>A0A656VLD6</accession>
<reference evidence="9 16" key="8">
    <citation type="submission" date="2024-07" db="EMBL/GenBank/DDBJ databases">
        <authorList>
            <person name="Raymann K."/>
        </authorList>
    </citation>
    <scope>NUCLEOTIDE SEQUENCE [LARGE SCALE GENOMIC DNA]</scope>
    <source>
        <strain evidence="9 16">KZ19</strain>
    </source>
</reference>
<evidence type="ECO:0000313" key="13">
    <source>
        <dbReference type="EMBL" id="TFU51607.1"/>
    </source>
</evidence>
<feature type="signal peptide" evidence="7">
    <location>
        <begin position="1"/>
        <end position="20"/>
    </location>
</feature>
<reference evidence="8 15" key="1">
    <citation type="submission" date="2015-06" db="EMBL/GenBank/DDBJ databases">
        <title>Draft Genome of Serratia marcescens Strain AH0650_Sm1.</title>
        <authorList>
            <person name="Wan Y."/>
            <person name="Gorrie C."/>
            <person name="Holt K."/>
        </authorList>
    </citation>
    <scope>NUCLEOTIDE SEQUENCE [LARGE SCALE GENOMIC DNA]</scope>
    <source>
        <strain evidence="8 15">AH0650_Sm1</strain>
    </source>
</reference>
<proteinExistence type="inferred from homology"/>
<dbReference type="EMBL" id="UGYK01000002">
    <property type="protein sequence ID" value="SUI40354.1"/>
    <property type="molecule type" value="Genomic_DNA"/>
</dbReference>
<dbReference type="EMBL" id="VOUQ01000010">
    <property type="protein sequence ID" value="TXE30491.1"/>
    <property type="molecule type" value="Genomic_DNA"/>
</dbReference>
<protein>
    <submittedName>
        <fullName evidence="14">Entericidin A/B family lipoprotein</fullName>
    </submittedName>
    <submittedName>
        <fullName evidence="12">Entericidin B membrane lipoprotein</fullName>
    </submittedName>
    <submittedName>
        <fullName evidence="8">Entericidin EcnAB</fullName>
    </submittedName>
    <submittedName>
        <fullName evidence="11">Entericidin, EcnA/B family</fullName>
    </submittedName>
</protein>
<accession>A0A3E2EFC6</accession>
<dbReference type="GeneID" id="87006253"/>
<evidence type="ECO:0000256" key="3">
    <source>
        <dbReference type="ARBA" id="ARBA00022729"/>
    </source>
</evidence>
<gene>
    <name evidence="8" type="ORF">AB868_01492</name>
    <name evidence="9" type="ORF">C3R40_021440</name>
    <name evidence="11" type="ORF">C3R40_16015</name>
    <name evidence="13" type="ORF">E0L31_28335</name>
    <name evidence="14" type="ORF">FOT62_18100</name>
    <name evidence="10" type="ORF">GMA22_17845</name>
    <name evidence="12" type="ORF">NCTC10211_00699</name>
</gene>
<reference evidence="10 20" key="6">
    <citation type="submission" date="2019-11" db="EMBL/GenBank/DDBJ databases">
        <title>Whole genome sequence of a plant growth promoting strain Serratia marcescens BTL07 isolated from the rhizoplane of Chili (Capsicum annuum).</title>
        <authorList>
            <person name="Dutta S."/>
            <person name="Khatun A."/>
            <person name="Gupta D.R."/>
            <person name="Surovy M.Z."/>
            <person name="Rahman M.M."/>
            <person name="Mahmud N.U."/>
            <person name="Emes R."/>
            <person name="Warry A."/>
            <person name="West H."/>
            <person name="Clarke M.L."/>
            <person name="Islam M.T."/>
        </authorList>
    </citation>
    <scope>NUCLEOTIDE SEQUENCE [LARGE SCALE GENOMIC DNA]</scope>
    <source>
        <strain evidence="10 20">BTL07</strain>
    </source>
</reference>
<evidence type="ECO:0000313" key="19">
    <source>
        <dbReference type="Proteomes" id="UP000321126"/>
    </source>
</evidence>
<keyword evidence="6 14" id="KW-0449">Lipoprotein</keyword>
<dbReference type="EMBL" id="PQGI01000012">
    <property type="protein sequence ID" value="POP15864.1"/>
    <property type="molecule type" value="Genomic_DNA"/>
</dbReference>
<feature type="chain" id="PRO_5015038509" evidence="7">
    <location>
        <begin position="21"/>
        <end position="43"/>
    </location>
</feature>
<evidence type="ECO:0000313" key="18">
    <source>
        <dbReference type="Proteomes" id="UP000298510"/>
    </source>
</evidence>
<dbReference type="Pfam" id="PF08085">
    <property type="entry name" value="Entericidin"/>
    <property type="match status" value="1"/>
</dbReference>
<dbReference type="EMBL" id="LFJS01000011">
    <property type="protein sequence ID" value="KMU53155.1"/>
    <property type="molecule type" value="Genomic_DNA"/>
</dbReference>
<reference evidence="12 17" key="3">
    <citation type="submission" date="2018-06" db="EMBL/GenBank/DDBJ databases">
        <authorList>
            <consortium name="Pathogen Informatics"/>
            <person name="Doyle S."/>
        </authorList>
    </citation>
    <scope>NUCLEOTIDE SEQUENCE [LARGE SCALE GENOMIC DNA]</scope>
    <source>
        <strain evidence="12 17">NCTC10211</strain>
    </source>
</reference>
<dbReference type="EMBL" id="PQGI02000003">
    <property type="protein sequence ID" value="MEX3189174.1"/>
    <property type="molecule type" value="Genomic_DNA"/>
</dbReference>
<dbReference type="EMBL" id="SPSG01003944">
    <property type="protein sequence ID" value="TFU51607.1"/>
    <property type="molecule type" value="Genomic_DNA"/>
</dbReference>
<evidence type="ECO:0000313" key="9">
    <source>
        <dbReference type="EMBL" id="MEX3189174.1"/>
    </source>
</evidence>
<evidence type="ECO:0000313" key="14">
    <source>
        <dbReference type="EMBL" id="TXE30491.1"/>
    </source>
</evidence>
<evidence type="ECO:0000313" key="10">
    <source>
        <dbReference type="EMBL" id="MVF05108.1"/>
    </source>
</evidence>
<dbReference type="Proteomes" id="UP000237365">
    <property type="component" value="Unassembled WGS sequence"/>
</dbReference>
<dbReference type="STRING" id="273526.SMDB11_4461B"/>
<evidence type="ECO:0000313" key="11">
    <source>
        <dbReference type="EMBL" id="POP15864.1"/>
    </source>
</evidence>
<evidence type="ECO:0000256" key="2">
    <source>
        <dbReference type="ARBA" id="ARBA00022475"/>
    </source>
</evidence>
<reference evidence="13 18" key="4">
    <citation type="submission" date="2019-03" db="EMBL/GenBank/DDBJ databases">
        <title>Serratia marcescens strain N2 draft genome.</title>
        <authorList>
            <person name="Yassin A."/>
            <person name="El-Kenawy N."/>
            <person name="Youssef N.H."/>
        </authorList>
    </citation>
    <scope>NUCLEOTIDE SEQUENCE [LARGE SCALE GENOMIC DNA]</scope>
    <source>
        <strain evidence="13 18">N2</strain>
    </source>
</reference>
<keyword evidence="2" id="KW-1003">Cell membrane</keyword>
<dbReference type="OrthoDB" id="9181810at2"/>
<evidence type="ECO:0000313" key="15">
    <source>
        <dbReference type="Proteomes" id="UP000037482"/>
    </source>
</evidence>
<evidence type="ECO:0000313" key="20">
    <source>
        <dbReference type="Proteomes" id="UP000443014"/>
    </source>
</evidence>
<evidence type="ECO:0000313" key="16">
    <source>
        <dbReference type="Proteomes" id="UP000237365"/>
    </source>
</evidence>
<accession>A0A0F6KUG3</accession>
<evidence type="ECO:0000256" key="1">
    <source>
        <dbReference type="ARBA" id="ARBA00010296"/>
    </source>
</evidence>
<dbReference type="Proteomes" id="UP000254765">
    <property type="component" value="Unassembled WGS sequence"/>
</dbReference>
<evidence type="ECO:0000313" key="17">
    <source>
        <dbReference type="Proteomes" id="UP000254765"/>
    </source>
</evidence>
<dbReference type="GO" id="GO:0016020">
    <property type="term" value="C:membrane"/>
    <property type="evidence" value="ECO:0007669"/>
    <property type="project" value="InterPro"/>
</dbReference>
<dbReference type="Proteomes" id="UP000443014">
    <property type="component" value="Unassembled WGS sequence"/>
</dbReference>
<reference evidence="11" key="2">
    <citation type="submission" date="2018-01" db="EMBL/GenBank/DDBJ databases">
        <title>The opportunistic pathogen Serratia marcescens is an overlooked threat to honeybees.</title>
        <authorList>
            <person name="Raymann K."/>
            <person name="Shaffer Z."/>
            <person name="Coon K."/>
            <person name="Salisbury S."/>
            <person name="Moran N.A."/>
        </authorList>
    </citation>
    <scope>NUCLEOTIDE SEQUENCE [LARGE SCALE GENOMIC DNA]</scope>
    <source>
        <strain evidence="11">KZ19</strain>
    </source>
</reference>
<dbReference type="RefSeq" id="WP_004929668.1">
    <property type="nucleotide sequence ID" value="NZ_ABLCUZ020000002.1"/>
</dbReference>
<organism evidence="14 19">
    <name type="scientific">Serratia marcescens</name>
    <dbReference type="NCBI Taxonomy" id="615"/>
    <lineage>
        <taxon>Bacteria</taxon>
        <taxon>Pseudomonadati</taxon>
        <taxon>Pseudomonadota</taxon>
        <taxon>Gammaproteobacteria</taxon>
        <taxon>Enterobacterales</taxon>
        <taxon>Yersiniaceae</taxon>
        <taxon>Serratia</taxon>
    </lineage>
</organism>
<dbReference type="EMBL" id="WNKC01000003">
    <property type="protein sequence ID" value="MVF05108.1"/>
    <property type="molecule type" value="Genomic_DNA"/>
</dbReference>
<comment type="similarity">
    <text evidence="1">Belongs to the EcnA/EcnB lipoprotein family.</text>
</comment>
<evidence type="ECO:0000313" key="8">
    <source>
        <dbReference type="EMBL" id="KMU53155.1"/>
    </source>
</evidence>
<dbReference type="InterPro" id="IPR012556">
    <property type="entry name" value="Entericidin"/>
</dbReference>
<evidence type="ECO:0000313" key="12">
    <source>
        <dbReference type="EMBL" id="SUI40354.1"/>
    </source>
</evidence>